<sequence>MEELVEGIFRPIIKLILLVLRFLQFLAWDLLVTHVGWSIGWFFYRTITLGHFPNEGLDDLDNCSWGKALIVELTGLGLLAGAIMLLSALL</sequence>
<feature type="transmembrane region" description="Helical" evidence="1">
    <location>
        <begin position="64"/>
        <end position="89"/>
    </location>
</feature>
<keyword evidence="1" id="KW-0812">Transmembrane</keyword>
<dbReference type="Proteomes" id="UP000002171">
    <property type="component" value="Unassembled WGS sequence"/>
</dbReference>
<reference evidence="2 3" key="1">
    <citation type="submission" date="2006-02" db="EMBL/GenBank/DDBJ databases">
        <authorList>
            <person name="Pinhassi J."/>
            <person name="Pedros-Alio C."/>
            <person name="Ferriera S."/>
            <person name="Johnson J."/>
            <person name="Kravitz S."/>
            <person name="Halpern A."/>
            <person name="Remington K."/>
            <person name="Beeson K."/>
            <person name="Tran B."/>
            <person name="Rogers Y.-H."/>
            <person name="Friedman R."/>
            <person name="Venter J.C."/>
        </authorList>
    </citation>
    <scope>NUCLEOTIDE SEQUENCE [LARGE SCALE GENOMIC DNA]</scope>
    <source>
        <strain evidence="2 3">MED92</strain>
    </source>
</reference>
<protein>
    <submittedName>
        <fullName evidence="2">Uncharacterized protein</fullName>
    </submittedName>
</protein>
<dbReference type="OrthoDB" id="9182734at2"/>
<dbReference type="AlphaFoldDB" id="A0A7U8C163"/>
<evidence type="ECO:0000256" key="1">
    <source>
        <dbReference type="SAM" id="Phobius"/>
    </source>
</evidence>
<evidence type="ECO:0000313" key="3">
    <source>
        <dbReference type="Proteomes" id="UP000002171"/>
    </source>
</evidence>
<keyword evidence="1" id="KW-0472">Membrane</keyword>
<name>A0A7U8C163_NEPCE</name>
<keyword evidence="3" id="KW-1185">Reference proteome</keyword>
<feature type="transmembrane region" description="Helical" evidence="1">
    <location>
        <begin position="12"/>
        <end position="44"/>
    </location>
</feature>
<organism evidence="2 3">
    <name type="scientific">Neptuniibacter caesariensis</name>
    <dbReference type="NCBI Taxonomy" id="207954"/>
    <lineage>
        <taxon>Bacteria</taxon>
        <taxon>Pseudomonadati</taxon>
        <taxon>Pseudomonadota</taxon>
        <taxon>Gammaproteobacteria</taxon>
        <taxon>Oceanospirillales</taxon>
        <taxon>Oceanospirillaceae</taxon>
        <taxon>Neptuniibacter</taxon>
    </lineage>
</organism>
<dbReference type="RefSeq" id="WP_007023069.1">
    <property type="nucleotide sequence ID" value="NZ_CH724129.1"/>
</dbReference>
<keyword evidence="1" id="KW-1133">Transmembrane helix</keyword>
<evidence type="ECO:0000313" key="2">
    <source>
        <dbReference type="EMBL" id="EAR59625.1"/>
    </source>
</evidence>
<comment type="caution">
    <text evidence="2">The sequence shown here is derived from an EMBL/GenBank/DDBJ whole genome shotgun (WGS) entry which is preliminary data.</text>
</comment>
<dbReference type="EMBL" id="AAOW01000040">
    <property type="protein sequence ID" value="EAR59625.1"/>
    <property type="molecule type" value="Genomic_DNA"/>
</dbReference>
<gene>
    <name evidence="2" type="ORF">MED92_00150</name>
</gene>
<accession>A0A7U8C163</accession>
<proteinExistence type="predicted"/>